<dbReference type="EMBL" id="CM035408">
    <property type="protein sequence ID" value="KAH7442128.1"/>
    <property type="molecule type" value="Genomic_DNA"/>
</dbReference>
<reference evidence="1" key="1">
    <citation type="submission" date="2021-08" db="EMBL/GenBank/DDBJ databases">
        <title>WGS assembly of Ceratopteris richardii.</title>
        <authorList>
            <person name="Marchant D.B."/>
            <person name="Chen G."/>
            <person name="Jenkins J."/>
            <person name="Shu S."/>
            <person name="Leebens-Mack J."/>
            <person name="Grimwood J."/>
            <person name="Schmutz J."/>
            <person name="Soltis P."/>
            <person name="Soltis D."/>
            <person name="Chen Z.-H."/>
        </authorList>
    </citation>
    <scope>NUCLEOTIDE SEQUENCE</scope>
    <source>
        <strain evidence="1">Whitten #5841</strain>
        <tissue evidence="1">Leaf</tissue>
    </source>
</reference>
<name>A0A8T2V523_CERRI</name>
<keyword evidence="2" id="KW-1185">Reference proteome</keyword>
<sequence>MDRLYATAGFVKACGMAVSFQVDSPSRFERSLKVMAKSPYSF</sequence>
<evidence type="ECO:0000313" key="1">
    <source>
        <dbReference type="EMBL" id="KAH7442128.1"/>
    </source>
</evidence>
<accession>A0A8T2V523</accession>
<evidence type="ECO:0000313" key="2">
    <source>
        <dbReference type="Proteomes" id="UP000825935"/>
    </source>
</evidence>
<proteinExistence type="predicted"/>
<protein>
    <submittedName>
        <fullName evidence="1">Uncharacterized protein</fullName>
    </submittedName>
</protein>
<organism evidence="1 2">
    <name type="scientific">Ceratopteris richardii</name>
    <name type="common">Triangle waterfern</name>
    <dbReference type="NCBI Taxonomy" id="49495"/>
    <lineage>
        <taxon>Eukaryota</taxon>
        <taxon>Viridiplantae</taxon>
        <taxon>Streptophyta</taxon>
        <taxon>Embryophyta</taxon>
        <taxon>Tracheophyta</taxon>
        <taxon>Polypodiopsida</taxon>
        <taxon>Polypodiidae</taxon>
        <taxon>Polypodiales</taxon>
        <taxon>Pteridineae</taxon>
        <taxon>Pteridaceae</taxon>
        <taxon>Parkerioideae</taxon>
        <taxon>Ceratopteris</taxon>
    </lineage>
</organism>
<comment type="caution">
    <text evidence="1">The sequence shown here is derived from an EMBL/GenBank/DDBJ whole genome shotgun (WGS) entry which is preliminary data.</text>
</comment>
<gene>
    <name evidence="1" type="ORF">KP509_03G072200</name>
</gene>
<dbReference type="AlphaFoldDB" id="A0A8T2V523"/>
<dbReference type="Proteomes" id="UP000825935">
    <property type="component" value="Chromosome 3"/>
</dbReference>